<protein>
    <submittedName>
        <fullName evidence="1">Uncharacterized protein</fullName>
    </submittedName>
</protein>
<reference evidence="1 2" key="1">
    <citation type="submission" date="2018-11" db="EMBL/GenBank/DDBJ databases">
        <title>Sequencing the genomes of 1000 actinobacteria strains.</title>
        <authorList>
            <person name="Klenk H.-P."/>
        </authorList>
    </citation>
    <scope>NUCLEOTIDE SEQUENCE [LARGE SCALE GENOMIC DNA]</scope>
    <source>
        <strain evidence="1 2">DSM 44348</strain>
    </source>
</reference>
<evidence type="ECO:0000313" key="2">
    <source>
        <dbReference type="Proteomes" id="UP000274843"/>
    </source>
</evidence>
<dbReference type="EMBL" id="RKHY01000001">
    <property type="protein sequence ID" value="ROS38956.1"/>
    <property type="molecule type" value="Genomic_DNA"/>
</dbReference>
<keyword evidence="2" id="KW-1185">Reference proteome</keyword>
<accession>A0A3N2GQP7</accession>
<evidence type="ECO:0000313" key="1">
    <source>
        <dbReference type="EMBL" id="ROS38956.1"/>
    </source>
</evidence>
<comment type="caution">
    <text evidence="1">The sequence shown here is derived from an EMBL/GenBank/DDBJ whole genome shotgun (WGS) entry which is preliminary data.</text>
</comment>
<proteinExistence type="predicted"/>
<dbReference type="Proteomes" id="UP000274843">
    <property type="component" value="Unassembled WGS sequence"/>
</dbReference>
<name>A0A3N2GQP7_9PSEU</name>
<dbReference type="AlphaFoldDB" id="A0A3N2GQP7"/>
<sequence>MVLDGLFVSLLLAEPGRSAEAQALVADVLSEHRY</sequence>
<organism evidence="1 2">
    <name type="scientific">Amycolatopsis thermoflava</name>
    <dbReference type="NCBI Taxonomy" id="84480"/>
    <lineage>
        <taxon>Bacteria</taxon>
        <taxon>Bacillati</taxon>
        <taxon>Actinomycetota</taxon>
        <taxon>Actinomycetes</taxon>
        <taxon>Pseudonocardiales</taxon>
        <taxon>Pseudonocardiaceae</taxon>
        <taxon>Amycolatopsis</taxon>
        <taxon>Amycolatopsis methanolica group</taxon>
    </lineage>
</organism>
<gene>
    <name evidence="1" type="ORF">EDD35_1247</name>
</gene>